<protein>
    <submittedName>
        <fullName evidence="1">Uncharacterized protein</fullName>
    </submittedName>
</protein>
<keyword evidence="2" id="KW-1185">Reference proteome</keyword>
<name>A0AA91PGG6_9MYCO</name>
<dbReference type="Proteomes" id="UP000193577">
    <property type="component" value="Unassembled WGS sequence"/>
</dbReference>
<organism evidence="1 2">
    <name type="scientific">Mycolicibacillus koreensis</name>
    <dbReference type="NCBI Taxonomy" id="1069220"/>
    <lineage>
        <taxon>Bacteria</taxon>
        <taxon>Bacillati</taxon>
        <taxon>Actinomycetota</taxon>
        <taxon>Actinomycetes</taxon>
        <taxon>Mycobacteriales</taxon>
        <taxon>Mycobacteriaceae</taxon>
        <taxon>Mycolicibacillus</taxon>
    </lineage>
</organism>
<comment type="caution">
    <text evidence="1">The sequence shown here is derived from an EMBL/GenBank/DDBJ whole genome shotgun (WGS) entry which is preliminary data.</text>
</comment>
<sequence length="100" mass="11239">MSLEGFRAFQDTSIELIVDLPSSDLEEFRNGSDVPAFSPGIPEQWVNQYWEDSDFASEVLRTDPADSSHIDWSRGPSDDKTIAALGVNQPETRLYINLMC</sequence>
<accession>A0AA91PGG6</accession>
<dbReference type="AlphaFoldDB" id="A0AA91PGG6"/>
<evidence type="ECO:0000313" key="2">
    <source>
        <dbReference type="Proteomes" id="UP000193577"/>
    </source>
</evidence>
<dbReference type="EMBL" id="NCXO01000010">
    <property type="protein sequence ID" value="OSC34452.1"/>
    <property type="molecule type" value="Genomic_DNA"/>
</dbReference>
<evidence type="ECO:0000313" key="1">
    <source>
        <dbReference type="EMBL" id="OSC34452.1"/>
    </source>
</evidence>
<reference evidence="1 2" key="1">
    <citation type="submission" date="2017-04" db="EMBL/GenBank/DDBJ databases">
        <title>The new phylogeny of genus Mycobacterium.</title>
        <authorList>
            <person name="Tortoli E."/>
            <person name="Trovato A."/>
            <person name="Cirillo D.M."/>
        </authorList>
    </citation>
    <scope>NUCLEOTIDE SEQUENCE [LARGE SCALE GENOMIC DNA]</scope>
    <source>
        <strain evidence="1 2">KCTC 19819</strain>
    </source>
</reference>
<proteinExistence type="predicted"/>
<gene>
    <name evidence="1" type="ORF">B8W67_06860</name>
</gene>